<dbReference type="SUPFAM" id="SSF141868">
    <property type="entry name" value="EAL domain-like"/>
    <property type="match status" value="1"/>
</dbReference>
<dbReference type="CDD" id="cd01948">
    <property type="entry name" value="EAL"/>
    <property type="match status" value="1"/>
</dbReference>
<dbReference type="SMART" id="SM00086">
    <property type="entry name" value="PAC"/>
    <property type="match status" value="3"/>
</dbReference>
<dbReference type="Pfam" id="PF00563">
    <property type="entry name" value="EAL"/>
    <property type="match status" value="1"/>
</dbReference>
<feature type="domain" description="PAS" evidence="1">
    <location>
        <begin position="275"/>
        <end position="319"/>
    </location>
</feature>
<sequence>MALGPPELRRGKGGTVAELVEPAGSARESALSDSLSAEAGWVRCSDGLVVQANLGAAVLAGVHAPEELIGQSLAGLLAEDQFGQRVLRPDGTSVEVTALRLEPDAAGTTVVFAPAVHNGLFSVEELVEVQRVSGLGSFVHIVAEGRTYYSEPLYELLGVGHGHEDTEAALLFKTHPEDLPAVIEFRERLIESNDGKPIELELRERDSDRVFLVRAQPVFNEHGAVYLVRGIVQDISKLREPDRQRSLDRRLFEDAQRVALLGTWAWNTTTGECVWSTMLYELFGVEPRPVMTYDDYLEFVHPDDRAWVDRTWRQLAETGEAVVCEYRVLRPDGSIRVFRCRGASFAGRKDGPVMVGTAQDVTEQRSTESRMQRSSQRFTDLVAITPVGIGLFDAGERLVDANDALCRLLGMDLERLRGTTAEKLTHPEHDPKARLAAGQRVMVTAAGDPVYCELNVVSSVADDGRRFWLVVFQDVTERLRAAELLRHQATHDDLTGLPGRVAVKDLLADLLSAPCAKDVALLFCDVDNFKRVNDSLGHDAGDELLIALARRLEDGLPEGCTAARMSGDEYVVICPDQNKVGGVDALATKVAHLFRTAVPVRGQLLRVSASVGAAVPTGPDTTAADLLRFADAAMFEAKRRGAGRVSLANAALMASADSQMYLEGQLREALGNDGLVLHYQPVVGVDGTILTAEALVRWPHPDRGLLSPAQFLPVAEQGDLLRDLDRWVLRTALREAKTWPELGGRQVSVAINLAGLVPGDPEFVDVVATAIAGSGVEWERVVLELVETSFVDLPSRSRTAMADLVSRGVRFAVDDFGTGYSSLARLKDLPAQIIKVDRRFVAGIGTDPSDFAVARAVVDLARAMGRSCVAEGVETATQFSMLRDIGVEAYQGWLLSRAVPADEFRALLDLGPLHVPS</sequence>
<dbReference type="PROSITE" id="PS50113">
    <property type="entry name" value="PAC"/>
    <property type="match status" value="2"/>
</dbReference>
<dbReference type="Gene3D" id="3.30.70.270">
    <property type="match status" value="1"/>
</dbReference>
<dbReference type="NCBIfam" id="TIGR00229">
    <property type="entry name" value="sensory_box"/>
    <property type="match status" value="2"/>
</dbReference>
<feature type="domain" description="GGDEF" evidence="4">
    <location>
        <begin position="517"/>
        <end position="650"/>
    </location>
</feature>
<feature type="domain" description="PAC" evidence="2">
    <location>
        <begin position="196"/>
        <end position="247"/>
    </location>
</feature>
<evidence type="ECO:0000259" key="3">
    <source>
        <dbReference type="PROSITE" id="PS50883"/>
    </source>
</evidence>
<dbReference type="PANTHER" id="PTHR44757">
    <property type="entry name" value="DIGUANYLATE CYCLASE DGCP"/>
    <property type="match status" value="1"/>
</dbReference>
<dbReference type="Proteomes" id="UP000192674">
    <property type="component" value="Unassembled WGS sequence"/>
</dbReference>
<dbReference type="SMART" id="SM00267">
    <property type="entry name" value="GGDEF"/>
    <property type="match status" value="1"/>
</dbReference>
<reference evidence="5 6" key="1">
    <citation type="submission" date="2017-04" db="EMBL/GenBank/DDBJ databases">
        <authorList>
            <person name="Afonso C.L."/>
            <person name="Miller P.J."/>
            <person name="Scott M.A."/>
            <person name="Spackman E."/>
            <person name="Goraichik I."/>
            <person name="Dimitrov K.M."/>
            <person name="Suarez D.L."/>
            <person name="Swayne D.E."/>
        </authorList>
    </citation>
    <scope>NUCLEOTIDE SEQUENCE [LARGE SCALE GENOMIC DNA]</scope>
    <source>
        <strain evidence="5 6">DSM 43828</strain>
    </source>
</reference>
<dbReference type="InterPro" id="IPR000700">
    <property type="entry name" value="PAS-assoc_C"/>
</dbReference>
<dbReference type="PROSITE" id="PS50887">
    <property type="entry name" value="GGDEF"/>
    <property type="match status" value="1"/>
</dbReference>
<dbReference type="InterPro" id="IPR013656">
    <property type="entry name" value="PAS_4"/>
</dbReference>
<dbReference type="Gene3D" id="3.30.450.20">
    <property type="entry name" value="PAS domain"/>
    <property type="match status" value="3"/>
</dbReference>
<dbReference type="EMBL" id="FWXV01000002">
    <property type="protein sequence ID" value="SMC85382.1"/>
    <property type="molecule type" value="Genomic_DNA"/>
</dbReference>
<dbReference type="CDD" id="cd00130">
    <property type="entry name" value="PAS"/>
    <property type="match status" value="3"/>
</dbReference>
<gene>
    <name evidence="5" type="ORF">SAMN05661093_02187</name>
</gene>
<organism evidence="5 6">
    <name type="scientific">Kibdelosporangium aridum</name>
    <dbReference type="NCBI Taxonomy" id="2030"/>
    <lineage>
        <taxon>Bacteria</taxon>
        <taxon>Bacillati</taxon>
        <taxon>Actinomycetota</taxon>
        <taxon>Actinomycetes</taxon>
        <taxon>Pseudonocardiales</taxon>
        <taxon>Pseudonocardiaceae</taxon>
        <taxon>Kibdelosporangium</taxon>
    </lineage>
</organism>
<dbReference type="CDD" id="cd01949">
    <property type="entry name" value="GGDEF"/>
    <property type="match status" value="1"/>
</dbReference>
<evidence type="ECO:0000259" key="1">
    <source>
        <dbReference type="PROSITE" id="PS50112"/>
    </source>
</evidence>
<proteinExistence type="predicted"/>
<dbReference type="InterPro" id="IPR029787">
    <property type="entry name" value="Nucleotide_cyclase"/>
</dbReference>
<dbReference type="InterPro" id="IPR013655">
    <property type="entry name" value="PAS_fold_3"/>
</dbReference>
<dbReference type="PROSITE" id="PS50883">
    <property type="entry name" value="EAL"/>
    <property type="match status" value="1"/>
</dbReference>
<dbReference type="Gene3D" id="2.10.70.100">
    <property type="match status" value="1"/>
</dbReference>
<dbReference type="Gene3D" id="3.20.20.450">
    <property type="entry name" value="EAL domain"/>
    <property type="match status" value="1"/>
</dbReference>
<dbReference type="InterPro" id="IPR052155">
    <property type="entry name" value="Biofilm_reg_signaling"/>
</dbReference>
<dbReference type="Pfam" id="PF08447">
    <property type="entry name" value="PAS_3"/>
    <property type="match status" value="1"/>
</dbReference>
<dbReference type="InterPro" id="IPR001610">
    <property type="entry name" value="PAC"/>
</dbReference>
<evidence type="ECO:0000259" key="4">
    <source>
        <dbReference type="PROSITE" id="PS50887"/>
    </source>
</evidence>
<evidence type="ECO:0000313" key="5">
    <source>
        <dbReference type="EMBL" id="SMC85382.1"/>
    </source>
</evidence>
<dbReference type="InterPro" id="IPR043128">
    <property type="entry name" value="Rev_trsase/Diguanyl_cyclase"/>
</dbReference>
<dbReference type="InterPro" id="IPR035965">
    <property type="entry name" value="PAS-like_dom_sf"/>
</dbReference>
<dbReference type="AlphaFoldDB" id="A0A1W2CKG5"/>
<accession>A0A1W2CKG5</accession>
<evidence type="ECO:0000313" key="6">
    <source>
        <dbReference type="Proteomes" id="UP000192674"/>
    </source>
</evidence>
<dbReference type="Pfam" id="PF00990">
    <property type="entry name" value="GGDEF"/>
    <property type="match status" value="1"/>
</dbReference>
<protein>
    <submittedName>
        <fullName evidence="5">PAS domain S-box-containing protein/diguanylate cyclase (GGDEF) domain-containing protein</fullName>
    </submittedName>
</protein>
<dbReference type="OrthoDB" id="23692at2"/>
<dbReference type="Pfam" id="PF13426">
    <property type="entry name" value="PAS_9"/>
    <property type="match status" value="1"/>
</dbReference>
<dbReference type="InterPro" id="IPR000014">
    <property type="entry name" value="PAS"/>
</dbReference>
<feature type="domain" description="PAC" evidence="2">
    <location>
        <begin position="322"/>
        <end position="373"/>
    </location>
</feature>
<dbReference type="SUPFAM" id="SSF55073">
    <property type="entry name" value="Nucleotide cyclase"/>
    <property type="match status" value="1"/>
</dbReference>
<dbReference type="InterPro" id="IPR035919">
    <property type="entry name" value="EAL_sf"/>
</dbReference>
<name>A0A1W2CKG5_KIBAR</name>
<feature type="domain" description="EAL" evidence="3">
    <location>
        <begin position="659"/>
        <end position="912"/>
    </location>
</feature>
<dbReference type="InterPro" id="IPR000160">
    <property type="entry name" value="GGDEF_dom"/>
</dbReference>
<dbReference type="SUPFAM" id="SSF55785">
    <property type="entry name" value="PYP-like sensor domain (PAS domain)"/>
    <property type="match status" value="3"/>
</dbReference>
<dbReference type="InterPro" id="IPR001633">
    <property type="entry name" value="EAL_dom"/>
</dbReference>
<dbReference type="Pfam" id="PF08448">
    <property type="entry name" value="PAS_4"/>
    <property type="match status" value="1"/>
</dbReference>
<dbReference type="SMART" id="SM00091">
    <property type="entry name" value="PAS"/>
    <property type="match status" value="3"/>
</dbReference>
<keyword evidence="6" id="KW-1185">Reference proteome</keyword>
<dbReference type="PANTHER" id="PTHR44757:SF2">
    <property type="entry name" value="BIOFILM ARCHITECTURE MAINTENANCE PROTEIN MBAA"/>
    <property type="match status" value="1"/>
</dbReference>
<evidence type="ECO:0000259" key="2">
    <source>
        <dbReference type="PROSITE" id="PS50113"/>
    </source>
</evidence>
<dbReference type="PROSITE" id="PS50112">
    <property type="entry name" value="PAS"/>
    <property type="match status" value="2"/>
</dbReference>
<dbReference type="SMART" id="SM00052">
    <property type="entry name" value="EAL"/>
    <property type="match status" value="1"/>
</dbReference>
<dbReference type="NCBIfam" id="TIGR00254">
    <property type="entry name" value="GGDEF"/>
    <property type="match status" value="1"/>
</dbReference>
<feature type="domain" description="PAS" evidence="1">
    <location>
        <begin position="374"/>
        <end position="428"/>
    </location>
</feature>